<dbReference type="SMART" id="SM00418">
    <property type="entry name" value="HTH_ARSR"/>
    <property type="match status" value="1"/>
</dbReference>
<dbReference type="Proteomes" id="UP000515511">
    <property type="component" value="Chromosome"/>
</dbReference>
<evidence type="ECO:0000259" key="4">
    <source>
        <dbReference type="PROSITE" id="PS50987"/>
    </source>
</evidence>
<evidence type="ECO:0000256" key="3">
    <source>
        <dbReference type="ARBA" id="ARBA00023163"/>
    </source>
</evidence>
<dbReference type="Gene3D" id="1.10.10.10">
    <property type="entry name" value="Winged helix-like DNA-binding domain superfamily/Winged helix DNA-binding domain"/>
    <property type="match status" value="1"/>
</dbReference>
<dbReference type="NCBIfam" id="NF033788">
    <property type="entry name" value="HTH_metalloreg"/>
    <property type="match status" value="1"/>
</dbReference>
<dbReference type="InterPro" id="IPR011991">
    <property type="entry name" value="ArsR-like_HTH"/>
</dbReference>
<keyword evidence="3" id="KW-0804">Transcription</keyword>
<dbReference type="GO" id="GO:0003677">
    <property type="term" value="F:DNA binding"/>
    <property type="evidence" value="ECO:0007669"/>
    <property type="project" value="UniProtKB-KW"/>
</dbReference>
<evidence type="ECO:0000313" key="5">
    <source>
        <dbReference type="EMBL" id="QNE37241.1"/>
    </source>
</evidence>
<dbReference type="InterPro" id="IPR051081">
    <property type="entry name" value="HTH_MetalResp_TranReg"/>
</dbReference>
<evidence type="ECO:0000313" key="6">
    <source>
        <dbReference type="Proteomes" id="UP000515511"/>
    </source>
</evidence>
<protein>
    <submittedName>
        <fullName evidence="5">Helix-turn-helix transcriptional regulator</fullName>
    </submittedName>
</protein>
<feature type="domain" description="HTH arsR-type" evidence="4">
    <location>
        <begin position="10"/>
        <end position="104"/>
    </location>
</feature>
<dbReference type="PANTHER" id="PTHR33154">
    <property type="entry name" value="TRANSCRIPTIONAL REGULATOR, ARSR FAMILY"/>
    <property type="match status" value="1"/>
</dbReference>
<reference evidence="6" key="1">
    <citation type="submission" date="2019-09" db="EMBL/GenBank/DDBJ databases">
        <title>Antimicrobial potential of Antarctic Bacteria.</title>
        <authorList>
            <person name="Benaud N."/>
            <person name="Edwards R.J."/>
            <person name="Ferrari B.C."/>
        </authorList>
    </citation>
    <scope>NUCLEOTIDE SEQUENCE [LARGE SCALE GENOMIC DNA]</scope>
    <source>
        <strain evidence="6">INR9</strain>
    </source>
</reference>
<sequence>MPQTATDSSAHDPADQSLDAALTALADANRRAILAALRDGPTPVGRLASGLGLSQQTTSHHLGVLRRAGLVSASREGTRHLFVVDDDGLAAVRSYLDDFWPSRLAALKAAVESREETPDA</sequence>
<gene>
    <name evidence="5" type="ORF">F1C12_20395</name>
</gene>
<evidence type="ECO:0000256" key="1">
    <source>
        <dbReference type="ARBA" id="ARBA00023015"/>
    </source>
</evidence>
<name>A0A7G6YFH6_9MICO</name>
<dbReference type="CDD" id="cd00090">
    <property type="entry name" value="HTH_ARSR"/>
    <property type="match status" value="1"/>
</dbReference>
<organism evidence="5 6">
    <name type="scientific">Leifsonia shinshuensis</name>
    <dbReference type="NCBI Taxonomy" id="150026"/>
    <lineage>
        <taxon>Bacteria</taxon>
        <taxon>Bacillati</taxon>
        <taxon>Actinomycetota</taxon>
        <taxon>Actinomycetes</taxon>
        <taxon>Micrococcales</taxon>
        <taxon>Microbacteriaceae</taxon>
        <taxon>Leifsonia</taxon>
    </lineage>
</organism>
<accession>A0A7G6YFH6</accession>
<dbReference type="AlphaFoldDB" id="A0A7G6YFH6"/>
<proteinExistence type="predicted"/>
<dbReference type="KEGG" id="lse:F1C12_20395"/>
<dbReference type="InterPro" id="IPR036390">
    <property type="entry name" value="WH_DNA-bd_sf"/>
</dbReference>
<dbReference type="InterPro" id="IPR036388">
    <property type="entry name" value="WH-like_DNA-bd_sf"/>
</dbReference>
<dbReference type="InterPro" id="IPR001845">
    <property type="entry name" value="HTH_ArsR_DNA-bd_dom"/>
</dbReference>
<dbReference type="SUPFAM" id="SSF46785">
    <property type="entry name" value="Winged helix' DNA-binding domain"/>
    <property type="match status" value="1"/>
</dbReference>
<dbReference type="GO" id="GO:0003700">
    <property type="term" value="F:DNA-binding transcription factor activity"/>
    <property type="evidence" value="ECO:0007669"/>
    <property type="project" value="InterPro"/>
</dbReference>
<dbReference type="PRINTS" id="PR00778">
    <property type="entry name" value="HTHARSR"/>
</dbReference>
<keyword evidence="1" id="KW-0805">Transcription regulation</keyword>
<dbReference type="EMBL" id="CP043641">
    <property type="protein sequence ID" value="QNE37241.1"/>
    <property type="molecule type" value="Genomic_DNA"/>
</dbReference>
<dbReference type="PANTHER" id="PTHR33154:SF33">
    <property type="entry name" value="TRANSCRIPTIONAL REPRESSOR SDPR"/>
    <property type="match status" value="1"/>
</dbReference>
<dbReference type="RefSeq" id="WP_185276648.1">
    <property type="nucleotide sequence ID" value="NZ_CP043641.1"/>
</dbReference>
<dbReference type="Pfam" id="PF12840">
    <property type="entry name" value="HTH_20"/>
    <property type="match status" value="1"/>
</dbReference>
<dbReference type="PROSITE" id="PS50987">
    <property type="entry name" value="HTH_ARSR_2"/>
    <property type="match status" value="1"/>
</dbReference>
<keyword evidence="2" id="KW-0238">DNA-binding</keyword>
<evidence type="ECO:0000256" key="2">
    <source>
        <dbReference type="ARBA" id="ARBA00023125"/>
    </source>
</evidence>